<keyword evidence="2" id="KW-0805">Transcription regulation</keyword>
<dbReference type="Gene3D" id="3.40.190.290">
    <property type="match status" value="1"/>
</dbReference>
<dbReference type="InterPro" id="IPR036388">
    <property type="entry name" value="WH-like_DNA-bd_sf"/>
</dbReference>
<evidence type="ECO:0000256" key="3">
    <source>
        <dbReference type="ARBA" id="ARBA00023125"/>
    </source>
</evidence>
<dbReference type="EMBL" id="WHUF01000012">
    <property type="protein sequence ID" value="MQA23620.1"/>
    <property type="molecule type" value="Genomic_DNA"/>
</dbReference>
<comment type="similarity">
    <text evidence="1">Belongs to the LysR transcriptional regulatory family.</text>
</comment>
<feature type="domain" description="HTH lysR-type" evidence="5">
    <location>
        <begin position="3"/>
        <end position="60"/>
    </location>
</feature>
<dbReference type="AlphaFoldDB" id="A0A843SNN7"/>
<dbReference type="InterPro" id="IPR036390">
    <property type="entry name" value="WH_DNA-bd_sf"/>
</dbReference>
<dbReference type="GO" id="GO:0006351">
    <property type="term" value="P:DNA-templated transcription"/>
    <property type="evidence" value="ECO:0007669"/>
    <property type="project" value="TreeGrafter"/>
</dbReference>
<accession>A0A843SNN7</accession>
<evidence type="ECO:0000256" key="2">
    <source>
        <dbReference type="ARBA" id="ARBA00023015"/>
    </source>
</evidence>
<evidence type="ECO:0000313" key="7">
    <source>
        <dbReference type="Proteomes" id="UP000444318"/>
    </source>
</evidence>
<evidence type="ECO:0000259" key="5">
    <source>
        <dbReference type="PROSITE" id="PS50931"/>
    </source>
</evidence>
<dbReference type="Pfam" id="PF03466">
    <property type="entry name" value="LysR_substrate"/>
    <property type="match status" value="1"/>
</dbReference>
<organism evidence="6 7">
    <name type="scientific">Rugamonas rivuli</name>
    <dbReference type="NCBI Taxonomy" id="2743358"/>
    <lineage>
        <taxon>Bacteria</taxon>
        <taxon>Pseudomonadati</taxon>
        <taxon>Pseudomonadota</taxon>
        <taxon>Betaproteobacteria</taxon>
        <taxon>Burkholderiales</taxon>
        <taxon>Oxalobacteraceae</taxon>
        <taxon>Telluria group</taxon>
        <taxon>Rugamonas</taxon>
    </lineage>
</organism>
<protein>
    <submittedName>
        <fullName evidence="6">LysR family transcriptional regulator</fullName>
    </submittedName>
</protein>
<dbReference type="FunFam" id="3.40.190.290:FF:000001">
    <property type="entry name" value="Transcriptional regulator, LysR family"/>
    <property type="match status" value="1"/>
</dbReference>
<keyword evidence="3" id="KW-0238">DNA-binding</keyword>
<dbReference type="Pfam" id="PF00126">
    <property type="entry name" value="HTH_1"/>
    <property type="match status" value="1"/>
</dbReference>
<dbReference type="SUPFAM" id="SSF46785">
    <property type="entry name" value="Winged helix' DNA-binding domain"/>
    <property type="match status" value="1"/>
</dbReference>
<reference evidence="6 7" key="1">
    <citation type="submission" date="2019-10" db="EMBL/GenBank/DDBJ databases">
        <title>Two novel species isolated from a subtropical stream in China.</title>
        <authorList>
            <person name="Lu H."/>
        </authorList>
    </citation>
    <scope>NUCLEOTIDE SEQUENCE [LARGE SCALE GENOMIC DNA]</scope>
    <source>
        <strain evidence="6 7">FT103W</strain>
    </source>
</reference>
<dbReference type="RefSeq" id="WP_152809745.1">
    <property type="nucleotide sequence ID" value="NZ_WHUF01000012.1"/>
</dbReference>
<dbReference type="InterPro" id="IPR058163">
    <property type="entry name" value="LysR-type_TF_proteobact-type"/>
</dbReference>
<dbReference type="InterPro" id="IPR005119">
    <property type="entry name" value="LysR_subst-bd"/>
</dbReference>
<keyword evidence="4" id="KW-0804">Transcription</keyword>
<dbReference type="PROSITE" id="PS50931">
    <property type="entry name" value="HTH_LYSR"/>
    <property type="match status" value="1"/>
</dbReference>
<name>A0A843SNN7_9BURK</name>
<comment type="caution">
    <text evidence="6">The sequence shown here is derived from an EMBL/GenBank/DDBJ whole genome shotgun (WGS) entry which is preliminary data.</text>
</comment>
<evidence type="ECO:0000256" key="4">
    <source>
        <dbReference type="ARBA" id="ARBA00023163"/>
    </source>
</evidence>
<dbReference type="SUPFAM" id="SSF53850">
    <property type="entry name" value="Periplasmic binding protein-like II"/>
    <property type="match status" value="1"/>
</dbReference>
<dbReference type="InterPro" id="IPR000847">
    <property type="entry name" value="LysR_HTH_N"/>
</dbReference>
<sequence length="294" mass="32220">MSDKLRSMQVFVAAATARSFAAAAQALDMSPVMVGKHVQALELELGARLIERTTRRQSLTEIGAVYLERCRDVLAGVEAADRVAEHLRAEPQGSLRVSAPSTYGEQRLMPVIGAYAAKYPQVKLDLVLTNRVIDMAEEGVDVVIRSGSLVDSGLIARPLQPGRVLLGASPDYLKRHGTPRHPSDLEKHNCLVFSDWRPHAGWRFNKNGEQVEVAVRSAFTSNTGASLVSAAIAGMGVAMQADMLMEPALKEGKLVRLLPKWELPSRPMHILRRPEARPSAKVRSFVDFVLERLG</sequence>
<dbReference type="PANTHER" id="PTHR30537:SF5">
    <property type="entry name" value="HTH-TYPE TRANSCRIPTIONAL ACTIVATOR TTDR-RELATED"/>
    <property type="match status" value="1"/>
</dbReference>
<dbReference type="Gene3D" id="1.10.10.10">
    <property type="entry name" value="Winged helix-like DNA-binding domain superfamily/Winged helix DNA-binding domain"/>
    <property type="match status" value="1"/>
</dbReference>
<proteinExistence type="inferred from homology"/>
<dbReference type="FunFam" id="1.10.10.10:FF:000001">
    <property type="entry name" value="LysR family transcriptional regulator"/>
    <property type="match status" value="1"/>
</dbReference>
<dbReference type="PANTHER" id="PTHR30537">
    <property type="entry name" value="HTH-TYPE TRANSCRIPTIONAL REGULATOR"/>
    <property type="match status" value="1"/>
</dbReference>
<gene>
    <name evidence="6" type="ORF">GEV01_29270</name>
</gene>
<evidence type="ECO:0000313" key="6">
    <source>
        <dbReference type="EMBL" id="MQA23620.1"/>
    </source>
</evidence>
<dbReference type="GO" id="GO:0043565">
    <property type="term" value="F:sequence-specific DNA binding"/>
    <property type="evidence" value="ECO:0007669"/>
    <property type="project" value="TreeGrafter"/>
</dbReference>
<dbReference type="Proteomes" id="UP000444318">
    <property type="component" value="Unassembled WGS sequence"/>
</dbReference>
<keyword evidence="7" id="KW-1185">Reference proteome</keyword>
<dbReference type="GO" id="GO:0003700">
    <property type="term" value="F:DNA-binding transcription factor activity"/>
    <property type="evidence" value="ECO:0007669"/>
    <property type="project" value="InterPro"/>
</dbReference>
<evidence type="ECO:0000256" key="1">
    <source>
        <dbReference type="ARBA" id="ARBA00009437"/>
    </source>
</evidence>